<organism evidence="1">
    <name type="scientific">marine sediment metagenome</name>
    <dbReference type="NCBI Taxonomy" id="412755"/>
    <lineage>
        <taxon>unclassified sequences</taxon>
        <taxon>metagenomes</taxon>
        <taxon>ecological metagenomes</taxon>
    </lineage>
</organism>
<dbReference type="Gene3D" id="3.60.21.10">
    <property type="match status" value="1"/>
</dbReference>
<feature type="non-terminal residue" evidence="1">
    <location>
        <position position="1"/>
    </location>
</feature>
<dbReference type="SUPFAM" id="SSF56300">
    <property type="entry name" value="Metallo-dependent phosphatases"/>
    <property type="match status" value="1"/>
</dbReference>
<protein>
    <recommendedName>
        <fullName evidence="2">Metallophosphoesterase TT1561-like domain-containing protein</fullName>
    </recommendedName>
</protein>
<gene>
    <name evidence="1" type="ORF">S01H1_35258</name>
</gene>
<evidence type="ECO:0008006" key="2">
    <source>
        <dbReference type="Google" id="ProtNLM"/>
    </source>
</evidence>
<accession>X0VCU0</accession>
<comment type="caution">
    <text evidence="1">The sequence shown here is derived from an EMBL/GenBank/DDBJ whole genome shotgun (WGS) entry which is preliminary data.</text>
</comment>
<reference evidence="1" key="1">
    <citation type="journal article" date="2014" name="Front. Microbiol.">
        <title>High frequency of phylogenetically diverse reductive dehalogenase-homologous genes in deep subseafloor sedimentary metagenomes.</title>
        <authorList>
            <person name="Kawai M."/>
            <person name="Futagami T."/>
            <person name="Toyoda A."/>
            <person name="Takaki Y."/>
            <person name="Nishi S."/>
            <person name="Hori S."/>
            <person name="Arai W."/>
            <person name="Tsubouchi T."/>
            <person name="Morono Y."/>
            <person name="Uchiyama I."/>
            <person name="Ito T."/>
            <person name="Fujiyama A."/>
            <person name="Inagaki F."/>
            <person name="Takami H."/>
        </authorList>
    </citation>
    <scope>NUCLEOTIDE SEQUENCE</scope>
    <source>
        <strain evidence="1">Expedition CK06-06</strain>
    </source>
</reference>
<evidence type="ECO:0000313" key="1">
    <source>
        <dbReference type="EMBL" id="GAG10313.1"/>
    </source>
</evidence>
<proteinExistence type="predicted"/>
<dbReference type="EMBL" id="BARS01022022">
    <property type="protein sequence ID" value="GAG10313.1"/>
    <property type="molecule type" value="Genomic_DNA"/>
</dbReference>
<name>X0VCU0_9ZZZZ</name>
<dbReference type="AlphaFoldDB" id="X0VCU0"/>
<sequence>FMVTHMHPKGSKAEFSGFEGSRGIKKAIKEFKPDIAICSHIHEAAGIEEKIGKTKVINVSRKAKVFEV</sequence>
<dbReference type="InterPro" id="IPR029052">
    <property type="entry name" value="Metallo-depent_PP-like"/>
</dbReference>